<protein>
    <submittedName>
        <fullName evidence="2">Uncharacterized protein</fullName>
    </submittedName>
</protein>
<feature type="compositionally biased region" description="Basic and acidic residues" evidence="1">
    <location>
        <begin position="112"/>
        <end position="122"/>
    </location>
</feature>
<gene>
    <name evidence="2" type="ORF">QR98_0031800</name>
</gene>
<sequence>MEALFQNLQSLENEEHNSGRKNSKNSTDNRHNIKLGAVNNFFTEMADKLGKWLAEMFDKLVKLIQRWTKRRQDSPISTQCIDDGDGGDHDEFGESKYSWKDFNETDLLSSSSDKRNQNENRREKRRTSKTNLDRFNSEYVELYQRPFKFIQLEDGTIQNIRVSEQDTDPNVIQFKKFLARAFSTQLDDRKKTVLEQSELGEHYCHYQMEYDDDDSVPKHNRDSNVDDDVVIISSDMNDNTNELSRRHNSIRNKNHHQKRHSNWRSVDDDDGDGDGSDLNESKHRLISVMREFKNKDVIERKQSSNYRINSTSNENEGDANILRTKIGLNRLDFNVQEVQLIHGKMIVASGGYFQGFLAQKNLDNRIRKREKLLEISFLDRFIQEHLDLNLQYTMVRIDEDEIRAKRLKRHSDEDEDDSIRMRSEKDESFKMINLAKKISKRFANFEINHSRVKREEREHEQKTDRVVCQKVRKPFRSKTRVLIDGVDDLDNDYVDDNLSSEENQIFSYRLDQNDSNFITNEGSKNRDDDEDQDDYQECYEYKTFGSGILNAYFNRTILTQTKRSSETGKERIENFRTTYRLGAKLLNINMALGRISLEKYQNNARLRMNLFRKNYANLNLCEIQDRPFTQTATIPVYIENIWFITNVAVKLQYKLNLKIDLPGLECKGKSDSRDNSEILDRIINERLEINQLTRLEYGVLVEASFLILSAQMRIKGDFDSNSLLDFKGSCLSARSLVKPMNVSIDFGYKYYHPLCQKWIVDVLAPTPLSWRLSREYQNSWLDNSCL</sequence>
<dbReference type="EMBL" id="JXLN01009932">
    <property type="protein sequence ID" value="KPM04726.1"/>
    <property type="molecule type" value="Genomic_DNA"/>
</dbReference>
<dbReference type="VEuPathDB" id="VectorBase:SSCA008218"/>
<proteinExistence type="predicted"/>
<feature type="region of interest" description="Disordered" evidence="1">
    <location>
        <begin position="235"/>
        <end position="279"/>
    </location>
</feature>
<feature type="compositionally biased region" description="Basic residues" evidence="1">
    <location>
        <begin position="246"/>
        <end position="262"/>
    </location>
</feature>
<evidence type="ECO:0000313" key="3">
    <source>
        <dbReference type="Proteomes" id="UP000616769"/>
    </source>
</evidence>
<comment type="caution">
    <text evidence="2">The sequence shown here is derived from an EMBL/GenBank/DDBJ whole genome shotgun (WGS) entry which is preliminary data.</text>
</comment>
<organism evidence="2 3">
    <name type="scientific">Sarcoptes scabiei</name>
    <name type="common">Itch mite</name>
    <name type="synonym">Acarus scabiei</name>
    <dbReference type="NCBI Taxonomy" id="52283"/>
    <lineage>
        <taxon>Eukaryota</taxon>
        <taxon>Metazoa</taxon>
        <taxon>Ecdysozoa</taxon>
        <taxon>Arthropoda</taxon>
        <taxon>Chelicerata</taxon>
        <taxon>Arachnida</taxon>
        <taxon>Acari</taxon>
        <taxon>Acariformes</taxon>
        <taxon>Sarcoptiformes</taxon>
        <taxon>Astigmata</taxon>
        <taxon>Psoroptidia</taxon>
        <taxon>Sarcoptoidea</taxon>
        <taxon>Sarcoptidae</taxon>
        <taxon>Sarcoptinae</taxon>
        <taxon>Sarcoptes</taxon>
    </lineage>
</organism>
<dbReference type="OrthoDB" id="6501997at2759"/>
<dbReference type="Proteomes" id="UP000616769">
    <property type="component" value="Unassembled WGS sequence"/>
</dbReference>
<feature type="region of interest" description="Disordered" evidence="1">
    <location>
        <begin position="108"/>
        <end position="130"/>
    </location>
</feature>
<accession>A0A132A0Z4</accession>
<name>A0A132A0Z4_SARSC</name>
<feature type="compositionally biased region" description="Acidic residues" evidence="1">
    <location>
        <begin position="267"/>
        <end position="277"/>
    </location>
</feature>
<evidence type="ECO:0000256" key="1">
    <source>
        <dbReference type="SAM" id="MobiDB-lite"/>
    </source>
</evidence>
<feature type="region of interest" description="Disordered" evidence="1">
    <location>
        <begin position="9"/>
        <end position="31"/>
    </location>
</feature>
<dbReference type="AlphaFoldDB" id="A0A132A0Z4"/>
<evidence type="ECO:0000313" key="2">
    <source>
        <dbReference type="EMBL" id="KPM04726.1"/>
    </source>
</evidence>
<reference evidence="2 3" key="1">
    <citation type="journal article" date="2015" name="Parasit. Vectors">
        <title>Draft genome of the scabies mite.</title>
        <authorList>
            <person name="Rider S.D.Jr."/>
            <person name="Morgan M.S."/>
            <person name="Arlian L.G."/>
        </authorList>
    </citation>
    <scope>NUCLEOTIDE SEQUENCE [LARGE SCALE GENOMIC DNA]</scope>
    <source>
        <strain evidence="2">Arlian Lab</strain>
    </source>
</reference>